<dbReference type="Pfam" id="PF01535">
    <property type="entry name" value="PPR"/>
    <property type="match status" value="2"/>
</dbReference>
<dbReference type="Gene3D" id="1.25.40.10">
    <property type="entry name" value="Tetratricopeptide repeat domain"/>
    <property type="match status" value="1"/>
</dbReference>
<gene>
    <name evidence="3" type="ORF">VitviT2T_009126</name>
</gene>
<dbReference type="InterPro" id="IPR046960">
    <property type="entry name" value="PPR_At4g14850-like_plant"/>
</dbReference>
<dbReference type="PANTHER" id="PTHR47926:SF375">
    <property type="entry name" value="PENTATRICOPEPTIDE REPEAT-CONTAINING PROTEIN"/>
    <property type="match status" value="1"/>
</dbReference>
<evidence type="ECO:0008006" key="5">
    <source>
        <dbReference type="Google" id="ProtNLM"/>
    </source>
</evidence>
<evidence type="ECO:0000256" key="1">
    <source>
        <dbReference type="ARBA" id="ARBA00022737"/>
    </source>
</evidence>
<dbReference type="InterPro" id="IPR011990">
    <property type="entry name" value="TPR-like_helical_dom_sf"/>
</dbReference>
<sequence length="147" mass="17135">MTLPFLSYPNVLQVPGGQHGDQNGSKFWEFVRDEYDIDPIGQYVETSYSQLERVNVYYNEVSCGDLFRVLFSRIWSLSLWTVFQDHLLLWNALVDMYARSEKVLEARRVFGMLGERDKMTYTSMIVGYGMQGEGQAALKLFEEMNNF</sequence>
<dbReference type="SUPFAM" id="SSF52490">
    <property type="entry name" value="Tubulin nucleotide-binding domain-like"/>
    <property type="match status" value="1"/>
</dbReference>
<dbReference type="EMBL" id="CP126653">
    <property type="protein sequence ID" value="WJZ89943.1"/>
    <property type="molecule type" value="Genomic_DNA"/>
</dbReference>
<proteinExistence type="predicted"/>
<dbReference type="InterPro" id="IPR002885">
    <property type="entry name" value="PPR_rpt"/>
</dbReference>
<keyword evidence="4" id="KW-1185">Reference proteome</keyword>
<dbReference type="NCBIfam" id="TIGR00756">
    <property type="entry name" value="PPR"/>
    <property type="match status" value="1"/>
</dbReference>
<reference evidence="3 4" key="1">
    <citation type="journal article" date="2023" name="Hortic Res">
        <title>The complete reference genome for grapevine (Vitis vinifera L.) genetics and breeding.</title>
        <authorList>
            <person name="Shi X."/>
            <person name="Cao S."/>
            <person name="Wang X."/>
            <person name="Huang S."/>
            <person name="Wang Y."/>
            <person name="Liu Z."/>
            <person name="Liu W."/>
            <person name="Leng X."/>
            <person name="Peng Y."/>
            <person name="Wang N."/>
            <person name="Wang Y."/>
            <person name="Ma Z."/>
            <person name="Xu X."/>
            <person name="Zhang F."/>
            <person name="Xue H."/>
            <person name="Zhong H."/>
            <person name="Wang Y."/>
            <person name="Zhang K."/>
            <person name="Velt A."/>
            <person name="Avia K."/>
            <person name="Holtgrawe D."/>
            <person name="Grimplet J."/>
            <person name="Matus J.T."/>
            <person name="Ware D."/>
            <person name="Wu X."/>
            <person name="Wang H."/>
            <person name="Liu C."/>
            <person name="Fang Y."/>
            <person name="Rustenholz C."/>
            <person name="Cheng Z."/>
            <person name="Xiao H."/>
            <person name="Zhou Y."/>
        </authorList>
    </citation>
    <scope>NUCLEOTIDE SEQUENCE [LARGE SCALE GENOMIC DNA]</scope>
    <source>
        <strain evidence="4">cv. Pinot noir / PN40024</strain>
        <tissue evidence="3">Leaf</tissue>
    </source>
</reference>
<evidence type="ECO:0000256" key="2">
    <source>
        <dbReference type="PROSITE-ProRule" id="PRU00708"/>
    </source>
</evidence>
<name>A0ABY9C3W9_VITVI</name>
<protein>
    <recommendedName>
        <fullName evidence="5">Pentatricopeptide repeat-containing protein</fullName>
    </recommendedName>
</protein>
<feature type="repeat" description="PPR" evidence="2">
    <location>
        <begin position="117"/>
        <end position="147"/>
    </location>
</feature>
<dbReference type="InterPro" id="IPR036525">
    <property type="entry name" value="Tubulin/FtsZ_GTPase_sf"/>
</dbReference>
<organism evidence="3 4">
    <name type="scientific">Vitis vinifera</name>
    <name type="common">Grape</name>
    <dbReference type="NCBI Taxonomy" id="29760"/>
    <lineage>
        <taxon>Eukaryota</taxon>
        <taxon>Viridiplantae</taxon>
        <taxon>Streptophyta</taxon>
        <taxon>Embryophyta</taxon>
        <taxon>Tracheophyta</taxon>
        <taxon>Spermatophyta</taxon>
        <taxon>Magnoliopsida</taxon>
        <taxon>eudicotyledons</taxon>
        <taxon>Gunneridae</taxon>
        <taxon>Pentapetalae</taxon>
        <taxon>rosids</taxon>
        <taxon>Vitales</taxon>
        <taxon>Vitaceae</taxon>
        <taxon>Viteae</taxon>
        <taxon>Vitis</taxon>
    </lineage>
</organism>
<accession>A0ABY9C3W9</accession>
<evidence type="ECO:0000313" key="3">
    <source>
        <dbReference type="EMBL" id="WJZ89943.1"/>
    </source>
</evidence>
<dbReference type="Proteomes" id="UP001227230">
    <property type="component" value="Chromosome 6"/>
</dbReference>
<dbReference type="PANTHER" id="PTHR47926">
    <property type="entry name" value="PENTATRICOPEPTIDE REPEAT-CONTAINING PROTEIN"/>
    <property type="match status" value="1"/>
</dbReference>
<evidence type="ECO:0000313" key="4">
    <source>
        <dbReference type="Proteomes" id="UP001227230"/>
    </source>
</evidence>
<keyword evidence="1" id="KW-0677">Repeat</keyword>
<dbReference type="PROSITE" id="PS51375">
    <property type="entry name" value="PPR"/>
    <property type="match status" value="1"/>
</dbReference>